<evidence type="ECO:0000313" key="2">
    <source>
        <dbReference type="EMBL" id="KAL3280005.1"/>
    </source>
</evidence>
<protein>
    <submittedName>
        <fullName evidence="2">Uncharacterized protein</fullName>
    </submittedName>
</protein>
<name>A0ABD2NN32_9CUCU</name>
<feature type="region of interest" description="Disordered" evidence="1">
    <location>
        <begin position="82"/>
        <end position="105"/>
    </location>
</feature>
<feature type="non-terminal residue" evidence="2">
    <location>
        <position position="105"/>
    </location>
</feature>
<sequence length="105" mass="12354">MKAINKEISKAIQKDITQYKNKQLLRTIEENKGVKIMRKKITNGKKEIFPLENVNGSTVTDRDKLVQIVKEFYTALYKSQIDQTREEPVQKIQNQEPEEITDDRM</sequence>
<dbReference type="AlphaFoldDB" id="A0ABD2NN32"/>
<feature type="compositionally biased region" description="Acidic residues" evidence="1">
    <location>
        <begin position="96"/>
        <end position="105"/>
    </location>
</feature>
<dbReference type="Proteomes" id="UP001516400">
    <property type="component" value="Unassembled WGS sequence"/>
</dbReference>
<organism evidence="2 3">
    <name type="scientific">Cryptolaemus montrouzieri</name>
    <dbReference type="NCBI Taxonomy" id="559131"/>
    <lineage>
        <taxon>Eukaryota</taxon>
        <taxon>Metazoa</taxon>
        <taxon>Ecdysozoa</taxon>
        <taxon>Arthropoda</taxon>
        <taxon>Hexapoda</taxon>
        <taxon>Insecta</taxon>
        <taxon>Pterygota</taxon>
        <taxon>Neoptera</taxon>
        <taxon>Endopterygota</taxon>
        <taxon>Coleoptera</taxon>
        <taxon>Polyphaga</taxon>
        <taxon>Cucujiformia</taxon>
        <taxon>Coccinelloidea</taxon>
        <taxon>Coccinellidae</taxon>
        <taxon>Scymninae</taxon>
        <taxon>Scymnini</taxon>
        <taxon>Cryptolaemus</taxon>
    </lineage>
</organism>
<reference evidence="2 3" key="1">
    <citation type="journal article" date="2021" name="BMC Biol.">
        <title>Horizontally acquired antibacterial genes associated with adaptive radiation of ladybird beetles.</title>
        <authorList>
            <person name="Li H.S."/>
            <person name="Tang X.F."/>
            <person name="Huang Y.H."/>
            <person name="Xu Z.Y."/>
            <person name="Chen M.L."/>
            <person name="Du X.Y."/>
            <person name="Qiu B.Y."/>
            <person name="Chen P.T."/>
            <person name="Zhang W."/>
            <person name="Slipinski A."/>
            <person name="Escalona H.E."/>
            <person name="Waterhouse R.M."/>
            <person name="Zwick A."/>
            <person name="Pang H."/>
        </authorList>
    </citation>
    <scope>NUCLEOTIDE SEQUENCE [LARGE SCALE GENOMIC DNA]</scope>
    <source>
        <strain evidence="2">SYSU2018</strain>
    </source>
</reference>
<evidence type="ECO:0000313" key="3">
    <source>
        <dbReference type="Proteomes" id="UP001516400"/>
    </source>
</evidence>
<proteinExistence type="predicted"/>
<comment type="caution">
    <text evidence="2">The sequence shown here is derived from an EMBL/GenBank/DDBJ whole genome shotgun (WGS) entry which is preliminary data.</text>
</comment>
<keyword evidence="3" id="KW-1185">Reference proteome</keyword>
<dbReference type="EMBL" id="JABFTP020000124">
    <property type="protein sequence ID" value="KAL3280005.1"/>
    <property type="molecule type" value="Genomic_DNA"/>
</dbReference>
<gene>
    <name evidence="2" type="ORF">HHI36_017513</name>
</gene>
<evidence type="ECO:0000256" key="1">
    <source>
        <dbReference type="SAM" id="MobiDB-lite"/>
    </source>
</evidence>
<accession>A0ABD2NN32</accession>